<keyword evidence="7" id="KW-0862">Zinc</keyword>
<dbReference type="PANTHER" id="PTHR10782:SF4">
    <property type="entry name" value="TONALLI, ISOFORM E"/>
    <property type="match status" value="1"/>
</dbReference>
<dbReference type="OrthoDB" id="28127at2759"/>
<dbReference type="PROSITE" id="PS51044">
    <property type="entry name" value="ZF_SP_RING"/>
    <property type="match status" value="1"/>
</dbReference>
<dbReference type="InterPro" id="IPR023321">
    <property type="entry name" value="PINIT"/>
</dbReference>
<keyword evidence="6" id="KW-0833">Ubl conjugation pathway</keyword>
<feature type="domain" description="PINIT" evidence="10">
    <location>
        <begin position="13"/>
        <end position="167"/>
    </location>
</feature>
<comment type="pathway">
    <text evidence="1">Protein modification; protein sumoylation.</text>
</comment>
<evidence type="ECO:0000256" key="3">
    <source>
        <dbReference type="ARBA" id="ARBA00022679"/>
    </source>
</evidence>
<evidence type="ECO:0000256" key="4">
    <source>
        <dbReference type="ARBA" id="ARBA00022723"/>
    </source>
</evidence>
<gene>
    <name evidence="11" type="ORF">Kpol_363p4</name>
</gene>
<proteinExistence type="inferred from homology"/>
<dbReference type="PROSITE" id="PS51466">
    <property type="entry name" value="PINIT"/>
    <property type="match status" value="1"/>
</dbReference>
<evidence type="ECO:0000259" key="9">
    <source>
        <dbReference type="PROSITE" id="PS51044"/>
    </source>
</evidence>
<dbReference type="UniPathway" id="UPA00886"/>
<dbReference type="EMBL" id="DS480502">
    <property type="protein sequence ID" value="EDO14864.1"/>
    <property type="molecule type" value="Genomic_DNA"/>
</dbReference>
<evidence type="ECO:0000256" key="1">
    <source>
        <dbReference type="ARBA" id="ARBA00004718"/>
    </source>
</evidence>
<keyword evidence="5 8" id="KW-0863">Zinc-finger</keyword>
<dbReference type="Pfam" id="PF02891">
    <property type="entry name" value="zf-MIZ"/>
    <property type="match status" value="1"/>
</dbReference>
<evidence type="ECO:0000313" key="11">
    <source>
        <dbReference type="EMBL" id="EDO14864.1"/>
    </source>
</evidence>
<dbReference type="KEGG" id="vpo:Kpol_363p4"/>
<dbReference type="InParanoid" id="A7TS87"/>
<dbReference type="PhylomeDB" id="A7TS87"/>
<evidence type="ECO:0000259" key="10">
    <source>
        <dbReference type="PROSITE" id="PS51466"/>
    </source>
</evidence>
<feature type="domain" description="SP-RING-type" evidence="9">
    <location>
        <begin position="195"/>
        <end position="282"/>
    </location>
</feature>
<dbReference type="Pfam" id="PF14324">
    <property type="entry name" value="PINIT"/>
    <property type="match status" value="1"/>
</dbReference>
<dbReference type="CDD" id="cd16650">
    <property type="entry name" value="SP-RING_PIAS-like"/>
    <property type="match status" value="1"/>
</dbReference>
<dbReference type="HOGENOM" id="CLU_523960_0_0_1"/>
<evidence type="ECO:0000313" key="12">
    <source>
        <dbReference type="Proteomes" id="UP000000267"/>
    </source>
</evidence>
<dbReference type="InterPro" id="IPR038654">
    <property type="entry name" value="PINIT_sf"/>
</dbReference>
<dbReference type="InterPro" id="IPR004181">
    <property type="entry name" value="Znf_MIZ"/>
</dbReference>
<dbReference type="GO" id="GO:0000785">
    <property type="term" value="C:chromatin"/>
    <property type="evidence" value="ECO:0007669"/>
    <property type="project" value="TreeGrafter"/>
</dbReference>
<evidence type="ECO:0000256" key="6">
    <source>
        <dbReference type="ARBA" id="ARBA00022786"/>
    </source>
</evidence>
<evidence type="ECO:0000256" key="8">
    <source>
        <dbReference type="PROSITE-ProRule" id="PRU00452"/>
    </source>
</evidence>
<evidence type="ECO:0000256" key="7">
    <source>
        <dbReference type="ARBA" id="ARBA00022833"/>
    </source>
</evidence>
<dbReference type="PANTHER" id="PTHR10782">
    <property type="entry name" value="ZINC FINGER MIZ DOMAIN-CONTAINING PROTEIN"/>
    <property type="match status" value="1"/>
</dbReference>
<organism evidence="12">
    <name type="scientific">Vanderwaltozyma polyspora (strain ATCC 22028 / DSM 70294 / BCRC 21397 / CBS 2163 / NBRC 10782 / NRRL Y-8283 / UCD 57-17)</name>
    <name type="common">Kluyveromyces polysporus</name>
    <dbReference type="NCBI Taxonomy" id="436907"/>
    <lineage>
        <taxon>Eukaryota</taxon>
        <taxon>Fungi</taxon>
        <taxon>Dikarya</taxon>
        <taxon>Ascomycota</taxon>
        <taxon>Saccharomycotina</taxon>
        <taxon>Saccharomycetes</taxon>
        <taxon>Saccharomycetales</taxon>
        <taxon>Saccharomycetaceae</taxon>
        <taxon>Vanderwaltozyma</taxon>
    </lineage>
</organism>
<dbReference type="OMA" id="CNHIECF"/>
<keyword evidence="3" id="KW-0808">Transferase</keyword>
<keyword evidence="4" id="KW-0479">Metal-binding</keyword>
<protein>
    <recommendedName>
        <fullName evidence="13">SP-RING-type domain-containing protein</fullName>
    </recommendedName>
</protein>
<dbReference type="InterPro" id="IPR013083">
    <property type="entry name" value="Znf_RING/FYVE/PHD"/>
</dbReference>
<dbReference type="GO" id="GO:0008270">
    <property type="term" value="F:zinc ion binding"/>
    <property type="evidence" value="ECO:0007669"/>
    <property type="project" value="UniProtKB-KW"/>
</dbReference>
<evidence type="ECO:0008006" key="13">
    <source>
        <dbReference type="Google" id="ProtNLM"/>
    </source>
</evidence>
<comment type="similarity">
    <text evidence="2">Belongs to the PIAS family.</text>
</comment>
<dbReference type="eggNOG" id="KOG2169">
    <property type="taxonomic scope" value="Eukaryota"/>
</dbReference>
<dbReference type="GeneID" id="5542903"/>
<dbReference type="STRING" id="436907.A7TS87"/>
<evidence type="ECO:0000256" key="2">
    <source>
        <dbReference type="ARBA" id="ARBA00005383"/>
    </source>
</evidence>
<dbReference type="Gene3D" id="2.60.120.780">
    <property type="entry name" value="PINIT domain"/>
    <property type="match status" value="1"/>
</dbReference>
<dbReference type="AlphaFoldDB" id="A7TS87"/>
<keyword evidence="12" id="KW-1185">Reference proteome</keyword>
<accession>A7TS87</accession>
<dbReference type="Gene3D" id="3.30.40.10">
    <property type="entry name" value="Zinc/RING finger domain, C3HC4 (zinc finger)"/>
    <property type="match status" value="1"/>
</dbReference>
<dbReference type="Proteomes" id="UP000000267">
    <property type="component" value="Unassembled WGS sequence"/>
</dbReference>
<dbReference type="GO" id="GO:0016925">
    <property type="term" value="P:protein sumoylation"/>
    <property type="evidence" value="ECO:0007669"/>
    <property type="project" value="UniProtKB-UniPathway"/>
</dbReference>
<evidence type="ECO:0000256" key="5">
    <source>
        <dbReference type="ARBA" id="ARBA00022771"/>
    </source>
</evidence>
<dbReference type="RefSeq" id="XP_001642722.1">
    <property type="nucleotide sequence ID" value="XM_001642672.1"/>
</dbReference>
<dbReference type="GO" id="GO:0061665">
    <property type="term" value="F:SUMO ligase activity"/>
    <property type="evidence" value="ECO:0007669"/>
    <property type="project" value="TreeGrafter"/>
</dbReference>
<name>A7TS87_VANPO</name>
<sequence>MKNSSDHTINIISSERSISEIDGSVSFRFVRSPFYEPECLLLDSVMSVNPCNERMTETVRFTIDQHWVNILQKKSGYKLHLFSGEVNDIESDDDNLMYIKFPWPNELRFNNEIIKDNIKGLKNQKGTTNPADLTNYLRLDGEQNQLEFVHGALKSEYVMCCCIVRCVSPDQLLLEILEHSEIVPLSQTVKLITDGDEEGDILASSFILSLKCPISFKKIQYPSRSKFCNHIECFDSYWYLVSQSQIPNWKCPICSSKAKLEDLVICELVSDILENCEDEVSQVKFYSDGSWEEIFDSDTDSLKSTDSLTITQINSSSMIHSSEEPDMDLIICLDSDDDSVDNDKTHSLDILNFEEEVVHRVSKTTNTEILNDPSSSQVLHASDQSLDPNLMGELSMNGLLSESSPRREQSKIIVPNILGGTPLNDDSFMTDDENRILSPSSTFGSLSFSADSFSLLEYEKPSKKSQLRKSTTPDISIITIDDSESDINLQNTTPIKNQSTIKRQSTINIPRDKKSQSLHEMLLGKSRPHK</sequence>
<reference evidence="11 12" key="1">
    <citation type="journal article" date="2007" name="Proc. Natl. Acad. Sci. U.S.A.">
        <title>Independent sorting-out of thousands of duplicated gene pairs in two yeast species descended from a whole-genome duplication.</title>
        <authorList>
            <person name="Scannell D.R."/>
            <person name="Frank A.C."/>
            <person name="Conant G.C."/>
            <person name="Byrne K.P."/>
            <person name="Woolfit M."/>
            <person name="Wolfe K.H."/>
        </authorList>
    </citation>
    <scope>NUCLEOTIDE SEQUENCE [LARGE SCALE GENOMIC DNA]</scope>
    <source>
        <strain evidence="12">ATCC 22028 / DSM 70294 / BCRC 21397 / CBS 2163 / NBRC 10782 / NRRL Y-8283 / UCD 57-17</strain>
    </source>
</reference>